<dbReference type="EMBL" id="BMQL01000004">
    <property type="protein sequence ID" value="GGR01051.1"/>
    <property type="molecule type" value="Genomic_DNA"/>
</dbReference>
<reference evidence="1" key="1">
    <citation type="journal article" date="2014" name="Int. J. Syst. Evol. Microbiol.">
        <title>Complete genome sequence of Corynebacterium casei LMG S-19264T (=DSM 44701T), isolated from a smear-ripened cheese.</title>
        <authorList>
            <consortium name="US DOE Joint Genome Institute (JGI-PGF)"/>
            <person name="Walter F."/>
            <person name="Albersmeier A."/>
            <person name="Kalinowski J."/>
            <person name="Ruckert C."/>
        </authorList>
    </citation>
    <scope>NUCLEOTIDE SEQUENCE</scope>
    <source>
        <strain evidence="1">JCM 31311</strain>
    </source>
</reference>
<reference evidence="1" key="2">
    <citation type="submission" date="2020-09" db="EMBL/GenBank/DDBJ databases">
        <authorList>
            <person name="Sun Q."/>
            <person name="Ohkuma M."/>
        </authorList>
    </citation>
    <scope>NUCLEOTIDE SEQUENCE</scope>
    <source>
        <strain evidence="1">JCM 31311</strain>
    </source>
</reference>
<sequence>MRPEYLRLQRLGRMVDSDDLTQERLDEYSDILHSLPIAETEEEVKILLDTFPEKDEDFYGLDWTMLHLLEESPLYLTVFNKYRPSGEWSTIIAQRISNYKGDLTAVRNAKGVLGIPNIWLALNVINELQLKNLYDRFTSSPDKNAEHYRWEYFRDSIRVSENLERYLYIAYQEIDQALKQAMLFEILNHKGCSKELTASIFTLGDSAVKRRAKQKSETL</sequence>
<organism evidence="1 2">
    <name type="scientific">Deinococcus ruber</name>
    <dbReference type="NCBI Taxonomy" id="1848197"/>
    <lineage>
        <taxon>Bacteria</taxon>
        <taxon>Thermotogati</taxon>
        <taxon>Deinococcota</taxon>
        <taxon>Deinococci</taxon>
        <taxon>Deinococcales</taxon>
        <taxon>Deinococcaceae</taxon>
        <taxon>Deinococcus</taxon>
    </lineage>
</organism>
<name>A0A918C0S3_9DEIO</name>
<evidence type="ECO:0000313" key="2">
    <source>
        <dbReference type="Proteomes" id="UP000603865"/>
    </source>
</evidence>
<dbReference type="AlphaFoldDB" id="A0A918C0S3"/>
<protein>
    <submittedName>
        <fullName evidence="1">Uncharacterized protein</fullName>
    </submittedName>
</protein>
<accession>A0A918C0S3</accession>
<dbReference type="Proteomes" id="UP000603865">
    <property type="component" value="Unassembled WGS sequence"/>
</dbReference>
<proteinExistence type="predicted"/>
<gene>
    <name evidence="1" type="ORF">GCM10008957_12440</name>
</gene>
<comment type="caution">
    <text evidence="1">The sequence shown here is derived from an EMBL/GenBank/DDBJ whole genome shotgun (WGS) entry which is preliminary data.</text>
</comment>
<evidence type="ECO:0000313" key="1">
    <source>
        <dbReference type="EMBL" id="GGR01051.1"/>
    </source>
</evidence>
<keyword evidence="2" id="KW-1185">Reference proteome</keyword>